<reference evidence="1 2" key="1">
    <citation type="submission" date="2024-01" db="EMBL/GenBank/DDBJ databases">
        <authorList>
            <person name="Waweru B."/>
        </authorList>
    </citation>
    <scope>NUCLEOTIDE SEQUENCE [LARGE SCALE GENOMIC DNA]</scope>
</reference>
<sequence length="72" mass="7958">MLSRKGKNIFDANFKPEFVKCLDLKTGREPNLLTCEAFPDQGICLSYLGSGDASTVSDAIAEQFDSYQISDF</sequence>
<organism evidence="1 2">
    <name type="scientific">Dovyalis caffra</name>
    <dbReference type="NCBI Taxonomy" id="77055"/>
    <lineage>
        <taxon>Eukaryota</taxon>
        <taxon>Viridiplantae</taxon>
        <taxon>Streptophyta</taxon>
        <taxon>Embryophyta</taxon>
        <taxon>Tracheophyta</taxon>
        <taxon>Spermatophyta</taxon>
        <taxon>Magnoliopsida</taxon>
        <taxon>eudicotyledons</taxon>
        <taxon>Gunneridae</taxon>
        <taxon>Pentapetalae</taxon>
        <taxon>rosids</taxon>
        <taxon>fabids</taxon>
        <taxon>Malpighiales</taxon>
        <taxon>Salicaceae</taxon>
        <taxon>Flacourtieae</taxon>
        <taxon>Dovyalis</taxon>
    </lineage>
</organism>
<evidence type="ECO:0000313" key="1">
    <source>
        <dbReference type="EMBL" id="CAK7325897.1"/>
    </source>
</evidence>
<evidence type="ECO:0000313" key="2">
    <source>
        <dbReference type="Proteomes" id="UP001314170"/>
    </source>
</evidence>
<dbReference type="EMBL" id="CAWUPB010000850">
    <property type="protein sequence ID" value="CAK7325897.1"/>
    <property type="molecule type" value="Genomic_DNA"/>
</dbReference>
<proteinExistence type="predicted"/>
<accession>A0AAV1QZ81</accession>
<comment type="caution">
    <text evidence="1">The sequence shown here is derived from an EMBL/GenBank/DDBJ whole genome shotgun (WGS) entry which is preliminary data.</text>
</comment>
<dbReference type="Proteomes" id="UP001314170">
    <property type="component" value="Unassembled WGS sequence"/>
</dbReference>
<gene>
    <name evidence="1" type="ORF">DCAF_LOCUS3589</name>
</gene>
<name>A0AAV1QZ81_9ROSI</name>
<dbReference type="AlphaFoldDB" id="A0AAV1QZ81"/>
<protein>
    <submittedName>
        <fullName evidence="1">Uncharacterized protein</fullName>
    </submittedName>
</protein>
<keyword evidence="2" id="KW-1185">Reference proteome</keyword>